<sequence length="162" mass="17910">EETKEASWDGRAAICIHQERERDEEEGGTEGLFFRGRWWWGSVGQVMPVVSSQEELEKLTRRHAVKVLPQAGCSVEEVGSAVGEVVGFESIKSASRMNSAVVIFLDEVVKVERVVEAGIVLRDTFTPVYPLVNPSKKITVSNAPPFIKNDDLLPKLCPGTDK</sequence>
<feature type="non-terminal residue" evidence="1">
    <location>
        <position position="1"/>
    </location>
</feature>
<evidence type="ECO:0000313" key="1">
    <source>
        <dbReference type="EMBL" id="KAI3365345.1"/>
    </source>
</evidence>
<dbReference type="Proteomes" id="UP000831701">
    <property type="component" value="Chromosome 12"/>
</dbReference>
<accession>A0ACB8WBE0</accession>
<reference evidence="1" key="1">
    <citation type="submission" date="2022-04" db="EMBL/GenBank/DDBJ databases">
        <title>Jade perch genome.</title>
        <authorList>
            <person name="Chao B."/>
        </authorList>
    </citation>
    <scope>NUCLEOTIDE SEQUENCE</scope>
    <source>
        <strain evidence="1">CB-2022</strain>
    </source>
</reference>
<organism evidence="1 2">
    <name type="scientific">Scortum barcoo</name>
    <name type="common">barcoo grunter</name>
    <dbReference type="NCBI Taxonomy" id="214431"/>
    <lineage>
        <taxon>Eukaryota</taxon>
        <taxon>Metazoa</taxon>
        <taxon>Chordata</taxon>
        <taxon>Craniata</taxon>
        <taxon>Vertebrata</taxon>
        <taxon>Euteleostomi</taxon>
        <taxon>Actinopterygii</taxon>
        <taxon>Neopterygii</taxon>
        <taxon>Teleostei</taxon>
        <taxon>Neoteleostei</taxon>
        <taxon>Acanthomorphata</taxon>
        <taxon>Eupercaria</taxon>
        <taxon>Centrarchiformes</taxon>
        <taxon>Terapontoidei</taxon>
        <taxon>Terapontidae</taxon>
        <taxon>Scortum</taxon>
    </lineage>
</organism>
<gene>
    <name evidence="1" type="ORF">L3Q82_010129</name>
</gene>
<dbReference type="EMBL" id="CM041542">
    <property type="protein sequence ID" value="KAI3365345.1"/>
    <property type="molecule type" value="Genomic_DNA"/>
</dbReference>
<proteinExistence type="predicted"/>
<protein>
    <submittedName>
        <fullName evidence="1">Uncharacterized protein</fullName>
    </submittedName>
</protein>
<comment type="caution">
    <text evidence="1">The sequence shown here is derived from an EMBL/GenBank/DDBJ whole genome shotgun (WGS) entry which is preliminary data.</text>
</comment>
<name>A0ACB8WBE0_9TELE</name>
<evidence type="ECO:0000313" key="2">
    <source>
        <dbReference type="Proteomes" id="UP000831701"/>
    </source>
</evidence>
<keyword evidence="2" id="KW-1185">Reference proteome</keyword>